<evidence type="ECO:0000256" key="3">
    <source>
        <dbReference type="ARBA" id="ARBA00022491"/>
    </source>
</evidence>
<dbReference type="GO" id="GO:0005634">
    <property type="term" value="C:nucleus"/>
    <property type="evidence" value="ECO:0007669"/>
    <property type="project" value="UniProtKB-SubCell"/>
</dbReference>
<evidence type="ECO:0000256" key="5">
    <source>
        <dbReference type="ARBA" id="ARBA00023163"/>
    </source>
</evidence>
<dbReference type="InterPro" id="IPR011598">
    <property type="entry name" value="bHLH_dom"/>
</dbReference>
<dbReference type="GeneTree" id="ENSGT00730000111282"/>
<evidence type="ECO:0000313" key="10">
    <source>
        <dbReference type="Proteomes" id="UP000694569"/>
    </source>
</evidence>
<evidence type="ECO:0000256" key="1">
    <source>
        <dbReference type="ARBA" id="ARBA00004123"/>
    </source>
</evidence>
<dbReference type="Proteomes" id="UP000694569">
    <property type="component" value="Unplaced"/>
</dbReference>
<dbReference type="SMART" id="SM00511">
    <property type="entry name" value="ORANGE"/>
    <property type="match status" value="1"/>
</dbReference>
<feature type="region of interest" description="Disordered" evidence="7">
    <location>
        <begin position="148"/>
        <end position="203"/>
    </location>
</feature>
<sequence length="203" mass="23196">MNVFAIILKPVVEKQRRDRINGCLEEMRILLLKLTGNQKLRNPKMEKAEILELAVIYIGNMTRMQAHDPERWVSPAEKFYLSGFRDCLDRTEDFINDIGPDARNRFLDGLQCHLQQRLRFPNQVPLSNLVGKPDDGLISKETQNLPAMDFSNSIDDLSPNSSSNHSGSEMASSPVWLSPSPENPVGYHIQQDPNQTTVWRPWP</sequence>
<keyword evidence="4" id="KW-0805">Transcription regulation</keyword>
<keyword evidence="2" id="KW-0217">Developmental protein</keyword>
<comment type="subcellular location">
    <subcellularLocation>
        <location evidence="1">Nucleus</location>
    </subcellularLocation>
</comment>
<dbReference type="OrthoDB" id="6085656at2759"/>
<dbReference type="GO" id="GO:0003677">
    <property type="term" value="F:DNA binding"/>
    <property type="evidence" value="ECO:0007669"/>
    <property type="project" value="InterPro"/>
</dbReference>
<dbReference type="InterPro" id="IPR050370">
    <property type="entry name" value="HES_HEY"/>
</dbReference>
<name>A0A8C5PAE2_9ANUR</name>
<dbReference type="CDD" id="cd11462">
    <property type="entry name" value="bHLH-O_HES7"/>
    <property type="match status" value="1"/>
</dbReference>
<dbReference type="Ensembl" id="ENSLLET00000010141.1">
    <property type="protein sequence ID" value="ENSLLEP00000009763.1"/>
    <property type="gene ID" value="ENSLLEG00000006230.1"/>
</dbReference>
<organism evidence="9 10">
    <name type="scientific">Leptobrachium leishanense</name>
    <name type="common">Leishan spiny toad</name>
    <dbReference type="NCBI Taxonomy" id="445787"/>
    <lineage>
        <taxon>Eukaryota</taxon>
        <taxon>Metazoa</taxon>
        <taxon>Chordata</taxon>
        <taxon>Craniata</taxon>
        <taxon>Vertebrata</taxon>
        <taxon>Euteleostomi</taxon>
        <taxon>Amphibia</taxon>
        <taxon>Batrachia</taxon>
        <taxon>Anura</taxon>
        <taxon>Pelobatoidea</taxon>
        <taxon>Megophryidae</taxon>
        <taxon>Leptobrachium</taxon>
    </lineage>
</organism>
<proteinExistence type="predicted"/>
<dbReference type="Gene3D" id="4.10.280.10">
    <property type="entry name" value="Helix-loop-helix DNA-binding domain"/>
    <property type="match status" value="1"/>
</dbReference>
<dbReference type="PANTHER" id="PTHR10985">
    <property type="entry name" value="BASIC HELIX-LOOP-HELIX TRANSCRIPTION FACTOR, HES-RELATED"/>
    <property type="match status" value="1"/>
</dbReference>
<dbReference type="InterPro" id="IPR003650">
    <property type="entry name" value="Orange_dom"/>
</dbReference>
<dbReference type="GO" id="GO:0046983">
    <property type="term" value="F:protein dimerization activity"/>
    <property type="evidence" value="ECO:0007669"/>
    <property type="project" value="InterPro"/>
</dbReference>
<reference evidence="9" key="1">
    <citation type="submission" date="2025-08" db="UniProtKB">
        <authorList>
            <consortium name="Ensembl"/>
        </authorList>
    </citation>
    <scope>IDENTIFICATION</scope>
</reference>
<accession>A0A8C5PAE2</accession>
<dbReference type="SMART" id="SM00353">
    <property type="entry name" value="HLH"/>
    <property type="match status" value="1"/>
</dbReference>
<dbReference type="SUPFAM" id="SSF47459">
    <property type="entry name" value="HLH, helix-loop-helix DNA-binding domain"/>
    <property type="match status" value="1"/>
</dbReference>
<dbReference type="GO" id="GO:0000122">
    <property type="term" value="P:negative regulation of transcription by RNA polymerase II"/>
    <property type="evidence" value="ECO:0007669"/>
    <property type="project" value="UniProtKB-ARBA"/>
</dbReference>
<feature type="compositionally biased region" description="Low complexity" evidence="7">
    <location>
        <begin position="158"/>
        <end position="173"/>
    </location>
</feature>
<evidence type="ECO:0000259" key="8">
    <source>
        <dbReference type="PROSITE" id="PS50888"/>
    </source>
</evidence>
<dbReference type="PROSITE" id="PS50888">
    <property type="entry name" value="BHLH"/>
    <property type="match status" value="1"/>
</dbReference>
<keyword evidence="5" id="KW-0804">Transcription</keyword>
<protein>
    <recommendedName>
        <fullName evidence="8">BHLH domain-containing protein</fullName>
    </recommendedName>
</protein>
<keyword evidence="3" id="KW-0678">Repressor</keyword>
<evidence type="ECO:0000256" key="7">
    <source>
        <dbReference type="SAM" id="MobiDB-lite"/>
    </source>
</evidence>
<evidence type="ECO:0000256" key="2">
    <source>
        <dbReference type="ARBA" id="ARBA00022473"/>
    </source>
</evidence>
<evidence type="ECO:0000313" key="9">
    <source>
        <dbReference type="Ensembl" id="ENSLLEP00000009763.1"/>
    </source>
</evidence>
<dbReference type="AlphaFoldDB" id="A0A8C5PAE2"/>
<evidence type="ECO:0000256" key="4">
    <source>
        <dbReference type="ARBA" id="ARBA00023015"/>
    </source>
</evidence>
<dbReference type="InterPro" id="IPR032644">
    <property type="entry name" value="HES-7_bHLH-O"/>
</dbReference>
<feature type="domain" description="BHLH" evidence="8">
    <location>
        <begin position="4"/>
        <end position="61"/>
    </location>
</feature>
<keyword evidence="6" id="KW-0539">Nucleus</keyword>
<dbReference type="InterPro" id="IPR036638">
    <property type="entry name" value="HLH_DNA-bd_sf"/>
</dbReference>
<evidence type="ECO:0000256" key="6">
    <source>
        <dbReference type="ARBA" id="ARBA00023242"/>
    </source>
</evidence>
<keyword evidence="10" id="KW-1185">Reference proteome</keyword>
<dbReference type="Pfam" id="PF00010">
    <property type="entry name" value="HLH"/>
    <property type="match status" value="1"/>
</dbReference>
<reference evidence="9" key="2">
    <citation type="submission" date="2025-09" db="UniProtKB">
        <authorList>
            <consortium name="Ensembl"/>
        </authorList>
    </citation>
    <scope>IDENTIFICATION</scope>
</reference>
<feature type="compositionally biased region" description="Polar residues" evidence="7">
    <location>
        <begin position="191"/>
        <end position="203"/>
    </location>
</feature>